<evidence type="ECO:0000313" key="2">
    <source>
        <dbReference type="Proteomes" id="UP001228636"/>
    </source>
</evidence>
<protein>
    <submittedName>
        <fullName evidence="1">Uncharacterized protein</fullName>
    </submittedName>
</protein>
<gene>
    <name evidence="1" type="ORF">QWY81_17400</name>
</gene>
<proteinExistence type="predicted"/>
<dbReference type="Proteomes" id="UP001228636">
    <property type="component" value="Unassembled WGS sequence"/>
</dbReference>
<sequence>MTKNQMFYLQTIYHNNIGATYFFKDNLDPDLSMNKIQIIIGDIALILEDNEIFSFLEVIESVKMACKCDDCNELKQITCNTSYTKLIFKSTRKNINELEDLIKGTIFEIQLNSLIN</sequence>
<organism evidence="1 2">
    <name type="scientific">Polaribacter sejongensis</name>
    <dbReference type="NCBI Taxonomy" id="985043"/>
    <lineage>
        <taxon>Bacteria</taxon>
        <taxon>Pseudomonadati</taxon>
        <taxon>Bacteroidota</taxon>
        <taxon>Flavobacteriia</taxon>
        <taxon>Flavobacteriales</taxon>
        <taxon>Flavobacteriaceae</taxon>
    </lineage>
</organism>
<accession>A0AAJ1QZR3</accession>
<dbReference type="RefSeq" id="WP_261973714.1">
    <property type="nucleotide sequence ID" value="NZ_CP103460.1"/>
</dbReference>
<reference evidence="1 2" key="1">
    <citation type="journal article" date="2014" name="Int. J. Syst. Evol. Microbiol.">
        <title>Complete genome sequence of Corynebacterium casei LMG S-19264T (=DSM 44701T), isolated from a smear-ripened cheese.</title>
        <authorList>
            <consortium name="US DOE Joint Genome Institute (JGI-PGF)"/>
            <person name="Walter F."/>
            <person name="Albersmeier A."/>
            <person name="Kalinowski J."/>
            <person name="Ruckert C."/>
        </authorList>
    </citation>
    <scope>NUCLEOTIDE SEQUENCE [LARGE SCALE GENOMIC DNA]</scope>
    <source>
        <strain evidence="1 2">CECT 8670</strain>
    </source>
</reference>
<evidence type="ECO:0000313" key="1">
    <source>
        <dbReference type="EMBL" id="MDN3621246.1"/>
    </source>
</evidence>
<comment type="caution">
    <text evidence="1">The sequence shown here is derived from an EMBL/GenBank/DDBJ whole genome shotgun (WGS) entry which is preliminary data.</text>
</comment>
<name>A0AAJ1QZR3_9FLAO</name>
<dbReference type="EMBL" id="JAUFQH010000019">
    <property type="protein sequence ID" value="MDN3621246.1"/>
    <property type="molecule type" value="Genomic_DNA"/>
</dbReference>
<dbReference type="AlphaFoldDB" id="A0AAJ1QZR3"/>